<dbReference type="SUPFAM" id="SSF81321">
    <property type="entry name" value="Family A G protein-coupled receptor-like"/>
    <property type="match status" value="1"/>
</dbReference>
<feature type="transmembrane region" description="Helical" evidence="8">
    <location>
        <begin position="99"/>
        <end position="118"/>
    </location>
</feature>
<dbReference type="GO" id="GO:0004930">
    <property type="term" value="F:G protein-coupled receptor activity"/>
    <property type="evidence" value="ECO:0000318"/>
    <property type="project" value="GO_Central"/>
</dbReference>
<dbReference type="InterPro" id="IPR000276">
    <property type="entry name" value="GPCR_Rhodpsn"/>
</dbReference>
<keyword evidence="5 8" id="KW-0472">Membrane</keyword>
<sequence length="310" mass="34586">MNSSSNLTVYLGSVLSGALRTTVIVFYITVESLAIILNLLLIIAILRHRHTRRSINLLIANSAAGDLMIAIWNIPFQLATLSGSSWSVQGASGRVVCKLIHFMGGMVLLVSPLNLLFITVERFRGVTSISMVELGRRGIYGLVVLAWVIPTALYSPLFYFIDLRDEMCEITVPWAYYRDYMMALFALFVVLYFNIVVLGVMILRRLQVIDVIVQLPEAQRIARKRRLGNAIKMVLCSLGSFILFTTPYHSLALHTIVSRSVTPLISKLIIAMLFFVCLNSALNPGICYVFIEDIRHAVKQVLSTGQVTQG</sequence>
<feature type="transmembrane region" description="Helical" evidence="8">
    <location>
        <begin position="139"/>
        <end position="161"/>
    </location>
</feature>
<gene>
    <name evidence="10" type="ORF">NEMVEDRAFT_v1g211303</name>
</gene>
<keyword evidence="3 8" id="KW-1133">Transmembrane helix</keyword>
<evidence type="ECO:0000256" key="2">
    <source>
        <dbReference type="ARBA" id="ARBA00022692"/>
    </source>
</evidence>
<feature type="transmembrane region" description="Helical" evidence="8">
    <location>
        <begin position="181"/>
        <end position="203"/>
    </location>
</feature>
<dbReference type="InterPro" id="IPR017452">
    <property type="entry name" value="GPCR_Rhodpsn_7TM"/>
</dbReference>
<evidence type="ECO:0000256" key="3">
    <source>
        <dbReference type="ARBA" id="ARBA00022989"/>
    </source>
</evidence>
<feature type="domain" description="G-protein coupled receptors family 1 profile" evidence="9">
    <location>
        <begin position="37"/>
        <end position="287"/>
    </location>
</feature>
<dbReference type="Gene3D" id="1.20.1070.10">
    <property type="entry name" value="Rhodopsin 7-helix transmembrane proteins"/>
    <property type="match status" value="1"/>
</dbReference>
<dbReference type="GO" id="GO:0005886">
    <property type="term" value="C:plasma membrane"/>
    <property type="evidence" value="ECO:0000318"/>
    <property type="project" value="GO_Central"/>
</dbReference>
<feature type="transmembrane region" description="Helical" evidence="8">
    <location>
        <begin position="268"/>
        <end position="291"/>
    </location>
</feature>
<proteinExistence type="predicted"/>
<dbReference type="HOGENOM" id="CLU_009579_6_0_1"/>
<dbReference type="Proteomes" id="UP000001593">
    <property type="component" value="Unassembled WGS sequence"/>
</dbReference>
<feature type="transmembrane region" description="Helical" evidence="8">
    <location>
        <begin position="24"/>
        <end position="46"/>
    </location>
</feature>
<dbReference type="PhylomeDB" id="A7SF36"/>
<evidence type="ECO:0000256" key="8">
    <source>
        <dbReference type="SAM" id="Phobius"/>
    </source>
</evidence>
<evidence type="ECO:0000256" key="4">
    <source>
        <dbReference type="ARBA" id="ARBA00023040"/>
    </source>
</evidence>
<keyword evidence="2 8" id="KW-0812">Transmembrane</keyword>
<evidence type="ECO:0000256" key="5">
    <source>
        <dbReference type="ARBA" id="ARBA00023136"/>
    </source>
</evidence>
<dbReference type="PANTHER" id="PTHR45695:SF9">
    <property type="entry name" value="LEUCOKININ RECEPTOR"/>
    <property type="match status" value="1"/>
</dbReference>
<keyword evidence="11" id="KW-1185">Reference proteome</keyword>
<dbReference type="PROSITE" id="PS50262">
    <property type="entry name" value="G_PROTEIN_RECEP_F1_2"/>
    <property type="match status" value="1"/>
</dbReference>
<dbReference type="eggNOG" id="KOG3656">
    <property type="taxonomic scope" value="Eukaryota"/>
</dbReference>
<dbReference type="STRING" id="45351.A7SF36"/>
<feature type="transmembrane region" description="Helical" evidence="8">
    <location>
        <begin position="230"/>
        <end position="248"/>
    </location>
</feature>
<dbReference type="OMA" id="CCTRNAS"/>
<dbReference type="CDD" id="cd00637">
    <property type="entry name" value="7tm_classA_rhodopsin-like"/>
    <property type="match status" value="1"/>
</dbReference>
<keyword evidence="6" id="KW-0675">Receptor</keyword>
<dbReference type="FunCoup" id="A7SF36">
    <property type="interactions" value="134"/>
</dbReference>
<dbReference type="PRINTS" id="PR00237">
    <property type="entry name" value="GPCRRHODOPSN"/>
</dbReference>
<dbReference type="AlphaFoldDB" id="A7SF36"/>
<organism evidence="10 11">
    <name type="scientific">Nematostella vectensis</name>
    <name type="common">Starlet sea anemone</name>
    <dbReference type="NCBI Taxonomy" id="45351"/>
    <lineage>
        <taxon>Eukaryota</taxon>
        <taxon>Metazoa</taxon>
        <taxon>Cnidaria</taxon>
        <taxon>Anthozoa</taxon>
        <taxon>Hexacorallia</taxon>
        <taxon>Actiniaria</taxon>
        <taxon>Edwardsiidae</taxon>
        <taxon>Nematostella</taxon>
    </lineage>
</organism>
<keyword evidence="4" id="KW-0297">G-protein coupled receptor</keyword>
<reference evidence="10 11" key="1">
    <citation type="journal article" date="2007" name="Science">
        <title>Sea anemone genome reveals ancestral eumetazoan gene repertoire and genomic organization.</title>
        <authorList>
            <person name="Putnam N.H."/>
            <person name="Srivastava M."/>
            <person name="Hellsten U."/>
            <person name="Dirks B."/>
            <person name="Chapman J."/>
            <person name="Salamov A."/>
            <person name="Terry A."/>
            <person name="Shapiro H."/>
            <person name="Lindquist E."/>
            <person name="Kapitonov V.V."/>
            <person name="Jurka J."/>
            <person name="Genikhovich G."/>
            <person name="Grigoriev I.V."/>
            <person name="Lucas S.M."/>
            <person name="Steele R.E."/>
            <person name="Finnerty J.R."/>
            <person name="Technau U."/>
            <person name="Martindale M.Q."/>
            <person name="Rokhsar D.S."/>
        </authorList>
    </citation>
    <scope>NUCLEOTIDE SEQUENCE [LARGE SCALE GENOMIC DNA]</scope>
    <source>
        <strain evidence="11">CH2 X CH6</strain>
    </source>
</reference>
<evidence type="ECO:0000313" key="11">
    <source>
        <dbReference type="Proteomes" id="UP000001593"/>
    </source>
</evidence>
<name>A7SF36_NEMVE</name>
<dbReference type="PANTHER" id="PTHR45695">
    <property type="entry name" value="LEUCOKININ RECEPTOR-RELATED"/>
    <property type="match status" value="1"/>
</dbReference>
<dbReference type="Pfam" id="PF00001">
    <property type="entry name" value="7tm_1"/>
    <property type="match status" value="1"/>
</dbReference>
<comment type="subcellular location">
    <subcellularLocation>
        <location evidence="1">Membrane</location>
        <topology evidence="1">Multi-pass membrane protein</topology>
    </subcellularLocation>
</comment>
<evidence type="ECO:0000256" key="6">
    <source>
        <dbReference type="ARBA" id="ARBA00023170"/>
    </source>
</evidence>
<accession>A7SF36</accession>
<dbReference type="GO" id="GO:0007186">
    <property type="term" value="P:G protein-coupled receptor signaling pathway"/>
    <property type="evidence" value="ECO:0000318"/>
    <property type="project" value="GO_Central"/>
</dbReference>
<keyword evidence="7" id="KW-0807">Transducer</keyword>
<dbReference type="InParanoid" id="A7SF36"/>
<evidence type="ECO:0000259" key="9">
    <source>
        <dbReference type="PROSITE" id="PS50262"/>
    </source>
</evidence>
<dbReference type="EMBL" id="DS469641">
    <property type="protein sequence ID" value="EDO37685.1"/>
    <property type="molecule type" value="Genomic_DNA"/>
</dbReference>
<evidence type="ECO:0000256" key="7">
    <source>
        <dbReference type="ARBA" id="ARBA00023224"/>
    </source>
</evidence>
<evidence type="ECO:0000256" key="1">
    <source>
        <dbReference type="ARBA" id="ARBA00004141"/>
    </source>
</evidence>
<protein>
    <recommendedName>
        <fullName evidence="9">G-protein coupled receptors family 1 profile domain-containing protein</fullName>
    </recommendedName>
</protein>
<dbReference type="FunFam" id="1.20.1070.10:FF:001118">
    <property type="entry name" value="Predicted protein"/>
    <property type="match status" value="1"/>
</dbReference>
<feature type="transmembrane region" description="Helical" evidence="8">
    <location>
        <begin position="58"/>
        <end position="79"/>
    </location>
</feature>
<evidence type="ECO:0000313" key="10">
    <source>
        <dbReference type="EMBL" id="EDO37685.1"/>
    </source>
</evidence>